<evidence type="ECO:0000313" key="2">
    <source>
        <dbReference type="EMBL" id="BCX81891.1"/>
    </source>
</evidence>
<keyword evidence="1" id="KW-0812">Transmembrane</keyword>
<accession>A0AAU9C8T7</accession>
<dbReference type="RefSeq" id="WP_317704316.1">
    <property type="nucleotide sequence ID" value="NZ_AP024714.1"/>
</dbReference>
<dbReference type="AlphaFoldDB" id="A0AAU9C8T7"/>
<gene>
    <name evidence="2" type="ORF">MIT9_P1473</name>
</gene>
<reference evidence="3" key="1">
    <citation type="journal article" date="2024" name="Int. J. Syst. Evol. Microbiol.">
        <title>Methylomarinovum tepidoasis sp. nov., a moderately thermophilic methanotroph of the family Methylothermaceae isolated from a deep-sea hydrothermal field.</title>
        <authorList>
            <person name="Hirayama H."/>
            <person name="Takaki Y."/>
            <person name="Abe M."/>
            <person name="Miyazaki M."/>
            <person name="Uematsu K."/>
            <person name="Matsui Y."/>
            <person name="Takai K."/>
        </authorList>
    </citation>
    <scope>NUCLEOTIDE SEQUENCE [LARGE SCALE GENOMIC DNA]</scope>
    <source>
        <strain evidence="3">IT-9</strain>
    </source>
</reference>
<evidence type="ECO:0000256" key="1">
    <source>
        <dbReference type="SAM" id="Phobius"/>
    </source>
</evidence>
<dbReference type="KEGG" id="mcau:MIT9_P1473"/>
<keyword evidence="1" id="KW-0472">Membrane</keyword>
<keyword evidence="1" id="KW-1133">Transmembrane helix</keyword>
<feature type="transmembrane region" description="Helical" evidence="1">
    <location>
        <begin position="12"/>
        <end position="31"/>
    </location>
</feature>
<evidence type="ECO:0000313" key="3">
    <source>
        <dbReference type="Proteomes" id="UP001321825"/>
    </source>
</evidence>
<name>A0AAU9C8T7_9GAMM</name>
<sequence length="55" mass="6261">MAEQNQEQEKDNFWLIIGLIIAAAVVGVILLKKAETSSVPYQAWEEVRKEEMGKK</sequence>
<protein>
    <submittedName>
        <fullName evidence="2">Uncharacterized protein</fullName>
    </submittedName>
</protein>
<proteinExistence type="predicted"/>
<dbReference type="EMBL" id="AP024714">
    <property type="protein sequence ID" value="BCX81891.1"/>
    <property type="molecule type" value="Genomic_DNA"/>
</dbReference>
<organism evidence="2 3">
    <name type="scientific">Methylomarinovum caldicuralii</name>
    <dbReference type="NCBI Taxonomy" id="438856"/>
    <lineage>
        <taxon>Bacteria</taxon>
        <taxon>Pseudomonadati</taxon>
        <taxon>Pseudomonadota</taxon>
        <taxon>Gammaproteobacteria</taxon>
        <taxon>Methylococcales</taxon>
        <taxon>Methylothermaceae</taxon>
        <taxon>Methylomarinovum</taxon>
    </lineage>
</organism>
<keyword evidence="3" id="KW-1185">Reference proteome</keyword>
<dbReference type="Proteomes" id="UP001321825">
    <property type="component" value="Chromosome"/>
</dbReference>